<dbReference type="PANTHER" id="PTHR30193:SF41">
    <property type="entry name" value="DIACETYLCHITOBIOSE UPTAKE SYSTEM PERMEASE PROTEIN NGCF"/>
    <property type="match status" value="1"/>
</dbReference>
<evidence type="ECO:0000313" key="11">
    <source>
        <dbReference type="Proteomes" id="UP000270342"/>
    </source>
</evidence>
<dbReference type="PANTHER" id="PTHR30193">
    <property type="entry name" value="ABC TRANSPORTER PERMEASE PROTEIN"/>
    <property type="match status" value="1"/>
</dbReference>
<comment type="subcellular location">
    <subcellularLocation>
        <location evidence="1 7">Cell membrane</location>
        <topology evidence="1 7">Multi-pass membrane protein</topology>
    </subcellularLocation>
</comment>
<feature type="transmembrane region" description="Helical" evidence="7">
    <location>
        <begin position="33"/>
        <end position="62"/>
    </location>
</feature>
<keyword evidence="3" id="KW-1003">Cell membrane</keyword>
<evidence type="ECO:0000313" key="10">
    <source>
        <dbReference type="EMBL" id="RKP55727.1"/>
    </source>
</evidence>
<evidence type="ECO:0000256" key="5">
    <source>
        <dbReference type="ARBA" id="ARBA00022989"/>
    </source>
</evidence>
<keyword evidence="11" id="KW-1185">Reference proteome</keyword>
<dbReference type="GO" id="GO:0055085">
    <property type="term" value="P:transmembrane transport"/>
    <property type="evidence" value="ECO:0007669"/>
    <property type="project" value="InterPro"/>
</dbReference>
<evidence type="ECO:0000256" key="7">
    <source>
        <dbReference type="RuleBase" id="RU363032"/>
    </source>
</evidence>
<evidence type="ECO:0000256" key="1">
    <source>
        <dbReference type="ARBA" id="ARBA00004651"/>
    </source>
</evidence>
<dbReference type="OrthoDB" id="8578268at2"/>
<keyword evidence="2 7" id="KW-0813">Transport</keyword>
<feature type="region of interest" description="Disordered" evidence="8">
    <location>
        <begin position="1"/>
        <end position="27"/>
    </location>
</feature>
<evidence type="ECO:0000256" key="2">
    <source>
        <dbReference type="ARBA" id="ARBA00022448"/>
    </source>
</evidence>
<gene>
    <name evidence="10" type="ORF">D7S86_10905</name>
</gene>
<dbReference type="InterPro" id="IPR000515">
    <property type="entry name" value="MetI-like"/>
</dbReference>
<dbReference type="RefSeq" id="WP_121086307.1">
    <property type="nucleotide sequence ID" value="NZ_RBZU01000004.1"/>
</dbReference>
<dbReference type="SUPFAM" id="SSF161098">
    <property type="entry name" value="MetI-like"/>
    <property type="match status" value="1"/>
</dbReference>
<dbReference type="CDD" id="cd06261">
    <property type="entry name" value="TM_PBP2"/>
    <property type="match status" value="1"/>
</dbReference>
<evidence type="ECO:0000256" key="6">
    <source>
        <dbReference type="ARBA" id="ARBA00023136"/>
    </source>
</evidence>
<feature type="transmembrane region" description="Helical" evidence="7">
    <location>
        <begin position="97"/>
        <end position="116"/>
    </location>
</feature>
<keyword evidence="6 7" id="KW-0472">Membrane</keyword>
<dbReference type="EMBL" id="RBZU01000004">
    <property type="protein sequence ID" value="RKP55727.1"/>
    <property type="molecule type" value="Genomic_DNA"/>
</dbReference>
<proteinExistence type="inferred from homology"/>
<keyword evidence="4 7" id="KW-0812">Transmembrane</keyword>
<dbReference type="InterPro" id="IPR051393">
    <property type="entry name" value="ABC_transporter_permease"/>
</dbReference>
<accession>A0A494XYY9</accession>
<dbReference type="Gene3D" id="1.10.3720.10">
    <property type="entry name" value="MetI-like"/>
    <property type="match status" value="1"/>
</dbReference>
<name>A0A494XYY9_9BURK</name>
<feature type="transmembrane region" description="Helical" evidence="7">
    <location>
        <begin position="128"/>
        <end position="148"/>
    </location>
</feature>
<evidence type="ECO:0000256" key="4">
    <source>
        <dbReference type="ARBA" id="ARBA00022692"/>
    </source>
</evidence>
<dbReference type="PROSITE" id="PS50928">
    <property type="entry name" value="ABC_TM1"/>
    <property type="match status" value="1"/>
</dbReference>
<feature type="compositionally biased region" description="Polar residues" evidence="8">
    <location>
        <begin position="1"/>
        <end position="13"/>
    </location>
</feature>
<feature type="domain" description="ABC transmembrane type-1" evidence="9">
    <location>
        <begin position="91"/>
        <end position="305"/>
    </location>
</feature>
<dbReference type="Proteomes" id="UP000270342">
    <property type="component" value="Unassembled WGS sequence"/>
</dbReference>
<keyword evidence="5 7" id="KW-1133">Transmembrane helix</keyword>
<feature type="transmembrane region" description="Helical" evidence="7">
    <location>
        <begin position="236"/>
        <end position="257"/>
    </location>
</feature>
<sequence>MGVLSQTPASETGLTARRARGPKAPNEANRQRAGYWFVLPCVIFTAVFFIAPLVMTLCMSLYRWPLMGKATFAGLQNYLDLMHDDSFWGALWFTTEYTLFVTPAIFIVAFVLAMLVNKASRFVGIFRTAFFLPVVIGMTTASLLWVWMFNDQVGIFSAVLMQLGIVDEPVQWLGDTGSALASLIVMVLWKASGFTMVILLVGMQAIPQDLYDAARIDGARWWAQQRYITVPLMRRTFALALIMAVIGSYLAFEQFYVMTKGGPMNSTITVVHWIYRASFTYFKLGYGAAMSVVLLIVLLILSVIQMFLLRDDHE</sequence>
<dbReference type="Pfam" id="PF00528">
    <property type="entry name" value="BPD_transp_1"/>
    <property type="match status" value="1"/>
</dbReference>
<reference evidence="10 11" key="1">
    <citation type="submission" date="2018-10" db="EMBL/GenBank/DDBJ databases">
        <title>Robbsia sp. DHC34, isolated from soil.</title>
        <authorList>
            <person name="Gao Z.-H."/>
            <person name="Qiu L.-H."/>
        </authorList>
    </citation>
    <scope>NUCLEOTIDE SEQUENCE [LARGE SCALE GENOMIC DNA]</scope>
    <source>
        <strain evidence="10 11">DHC34</strain>
    </source>
</reference>
<dbReference type="InterPro" id="IPR035906">
    <property type="entry name" value="MetI-like_sf"/>
</dbReference>
<feature type="transmembrane region" description="Helical" evidence="7">
    <location>
        <begin position="286"/>
        <end position="309"/>
    </location>
</feature>
<evidence type="ECO:0000256" key="8">
    <source>
        <dbReference type="SAM" id="MobiDB-lite"/>
    </source>
</evidence>
<dbReference type="GO" id="GO:0005886">
    <property type="term" value="C:plasma membrane"/>
    <property type="evidence" value="ECO:0007669"/>
    <property type="project" value="UniProtKB-SubCell"/>
</dbReference>
<protein>
    <submittedName>
        <fullName evidence="10">Sugar ABC transporter permease</fullName>
    </submittedName>
</protein>
<feature type="transmembrane region" description="Helical" evidence="7">
    <location>
        <begin position="179"/>
        <end position="201"/>
    </location>
</feature>
<comment type="caution">
    <text evidence="10">The sequence shown here is derived from an EMBL/GenBank/DDBJ whole genome shotgun (WGS) entry which is preliminary data.</text>
</comment>
<comment type="similarity">
    <text evidence="7">Belongs to the binding-protein-dependent transport system permease family.</text>
</comment>
<dbReference type="AlphaFoldDB" id="A0A494XYY9"/>
<organism evidence="10 11">
    <name type="scientific">Pararobbsia silviterrae</name>
    <dbReference type="NCBI Taxonomy" id="1792498"/>
    <lineage>
        <taxon>Bacteria</taxon>
        <taxon>Pseudomonadati</taxon>
        <taxon>Pseudomonadota</taxon>
        <taxon>Betaproteobacteria</taxon>
        <taxon>Burkholderiales</taxon>
        <taxon>Burkholderiaceae</taxon>
        <taxon>Pararobbsia</taxon>
    </lineage>
</organism>
<evidence type="ECO:0000256" key="3">
    <source>
        <dbReference type="ARBA" id="ARBA00022475"/>
    </source>
</evidence>
<evidence type="ECO:0000259" key="9">
    <source>
        <dbReference type="PROSITE" id="PS50928"/>
    </source>
</evidence>